<name>W1NLY1_AMBTC</name>
<evidence type="ECO:0000313" key="3">
    <source>
        <dbReference type="Proteomes" id="UP000017836"/>
    </source>
</evidence>
<dbReference type="Gramene" id="ERM96230">
    <property type="protein sequence ID" value="ERM96230"/>
    <property type="gene ID" value="AMTR_s00001p00132240"/>
</dbReference>
<dbReference type="HOGENOM" id="CLU_1654499_0_0_1"/>
<dbReference type="Proteomes" id="UP000017836">
    <property type="component" value="Unassembled WGS sequence"/>
</dbReference>
<keyword evidence="3" id="KW-1185">Reference proteome</keyword>
<dbReference type="EMBL" id="KI397142">
    <property type="protein sequence ID" value="ERM96230.1"/>
    <property type="molecule type" value="Genomic_DNA"/>
</dbReference>
<proteinExistence type="predicted"/>
<gene>
    <name evidence="2" type="ORF">AMTR_s00001p00132240</name>
</gene>
<organism evidence="2 3">
    <name type="scientific">Amborella trichopoda</name>
    <dbReference type="NCBI Taxonomy" id="13333"/>
    <lineage>
        <taxon>Eukaryota</taxon>
        <taxon>Viridiplantae</taxon>
        <taxon>Streptophyta</taxon>
        <taxon>Embryophyta</taxon>
        <taxon>Tracheophyta</taxon>
        <taxon>Spermatophyta</taxon>
        <taxon>Magnoliopsida</taxon>
        <taxon>Amborellales</taxon>
        <taxon>Amborellaceae</taxon>
        <taxon>Amborella</taxon>
    </lineage>
</organism>
<evidence type="ECO:0000313" key="2">
    <source>
        <dbReference type="EMBL" id="ERM96230.1"/>
    </source>
</evidence>
<dbReference type="AlphaFoldDB" id="W1NLY1"/>
<reference evidence="3" key="1">
    <citation type="journal article" date="2013" name="Science">
        <title>The Amborella genome and the evolution of flowering plants.</title>
        <authorList>
            <consortium name="Amborella Genome Project"/>
        </authorList>
    </citation>
    <scope>NUCLEOTIDE SEQUENCE [LARGE SCALE GENOMIC DNA]</scope>
</reference>
<protein>
    <submittedName>
        <fullName evidence="2">Uncharacterized protein</fullName>
    </submittedName>
</protein>
<sequence>MCTLGWETNQDIVQVKGAAYVWLGKLKVGCNPYPRATQNKGVGPLCSRTAEDRERCWKVKKLHYQAKTTLSEVTKADGGANRINRVDTRARGPTGTSGDQKSRKQALKKAEGAFCGLGVIVPVAVVMKSLPMVTFFEILKSSKETDETGRSYWEWRRRCF</sequence>
<feature type="region of interest" description="Disordered" evidence="1">
    <location>
        <begin position="84"/>
        <end position="103"/>
    </location>
</feature>
<accession>W1NLY1</accession>
<evidence type="ECO:0000256" key="1">
    <source>
        <dbReference type="SAM" id="MobiDB-lite"/>
    </source>
</evidence>